<evidence type="ECO:0000313" key="1">
    <source>
        <dbReference type="EMBL" id="SBO13868.1"/>
    </source>
</evidence>
<name>A0AA45US32_ANAPH</name>
<reference evidence="2" key="1">
    <citation type="submission" date="2016-03" db="EMBL/GenBank/DDBJ databases">
        <authorList>
            <person name="Loux Valentin"/>
        </authorList>
    </citation>
    <scope>NUCLEOTIDE SEQUENCE [LARGE SCALE GENOMIC DNA]</scope>
    <source>
        <strain evidence="2">C1</strain>
    </source>
</reference>
<dbReference type="EMBL" id="FLLR01000005">
    <property type="protein sequence ID" value="SBO13868.1"/>
    <property type="molecule type" value="Genomic_DNA"/>
</dbReference>
<dbReference type="Proteomes" id="UP000078419">
    <property type="component" value="Unassembled WGS sequence"/>
</dbReference>
<accession>A0AA45US32</accession>
<organism evidence="1 2">
    <name type="scientific">Anaplasma phagocytophilum</name>
    <name type="common">Ehrlichia phagocytophila</name>
    <dbReference type="NCBI Taxonomy" id="948"/>
    <lineage>
        <taxon>Bacteria</taxon>
        <taxon>Pseudomonadati</taxon>
        <taxon>Pseudomonadota</taxon>
        <taxon>Alphaproteobacteria</taxon>
        <taxon>Rickettsiales</taxon>
        <taxon>Anaplasmataceae</taxon>
        <taxon>Anaplasma</taxon>
        <taxon>phagocytophilum group</taxon>
    </lineage>
</organism>
<evidence type="ECO:0000313" key="2">
    <source>
        <dbReference type="Proteomes" id="UP000078419"/>
    </source>
</evidence>
<comment type="caution">
    <text evidence="1">The sequence shown here is derived from an EMBL/GenBank/DDBJ whole genome shotgun (WGS) entry which is preliminary data.</text>
</comment>
<proteinExistence type="predicted"/>
<sequence length="33" mass="3732">MLVIQPGAILIIRCAYFTDNFWGRVELFSGMLG</sequence>
<dbReference type="AlphaFoldDB" id="A0AA45US32"/>
<gene>
    <name evidence="1" type="ORF">ANAPC1_00206</name>
</gene>
<protein>
    <submittedName>
        <fullName evidence="1">Uncharacterized protein</fullName>
    </submittedName>
</protein>